<reference evidence="1 2" key="1">
    <citation type="journal article" date="2019" name="Front. Microbiol.">
        <title>Ammonia Oxidation by the Arctic Terrestrial Thaumarchaeote Candidatus Nitrosocosmicus arcticus Is Stimulated by Increasing Temperatures.</title>
        <authorList>
            <person name="Alves R.J.E."/>
            <person name="Kerou M."/>
            <person name="Zappe A."/>
            <person name="Bittner R."/>
            <person name="Abby S.S."/>
            <person name="Schmidt H.A."/>
            <person name="Pfeifer K."/>
            <person name="Schleper C."/>
        </authorList>
    </citation>
    <scope>NUCLEOTIDE SEQUENCE [LARGE SCALE GENOMIC DNA]</scope>
    <source>
        <strain evidence="1 2">Kfb</strain>
    </source>
</reference>
<organism evidence="1 2">
    <name type="scientific">Candidatus Nitrosocosmicus arcticus</name>
    <dbReference type="NCBI Taxonomy" id="2035267"/>
    <lineage>
        <taxon>Archaea</taxon>
        <taxon>Nitrososphaerota</taxon>
        <taxon>Nitrososphaeria</taxon>
        <taxon>Nitrososphaerales</taxon>
        <taxon>Nitrososphaeraceae</taxon>
        <taxon>Candidatus Nitrosocosmicus</taxon>
    </lineage>
</organism>
<dbReference type="OrthoDB" id="372663at2157"/>
<sequence length="58" mass="6891">MIKQEIFRWNNTIMDEINNFLQRGNKKIINIQVVKDFDAVVTGVNYIVFYEEGADFTF</sequence>
<proteinExistence type="predicted"/>
<accession>A0A557STZ3</accession>
<evidence type="ECO:0000313" key="2">
    <source>
        <dbReference type="Proteomes" id="UP000315289"/>
    </source>
</evidence>
<name>A0A557STZ3_9ARCH</name>
<dbReference type="AlphaFoldDB" id="A0A557STZ3"/>
<keyword evidence="2" id="KW-1185">Reference proteome</keyword>
<evidence type="ECO:0000313" key="1">
    <source>
        <dbReference type="EMBL" id="TVP40058.1"/>
    </source>
</evidence>
<gene>
    <name evidence="1" type="ORF">NARC_100120</name>
</gene>
<comment type="caution">
    <text evidence="1">The sequence shown here is derived from an EMBL/GenBank/DDBJ whole genome shotgun (WGS) entry which is preliminary data.</text>
</comment>
<dbReference type="EMBL" id="VOAH01000010">
    <property type="protein sequence ID" value="TVP40058.1"/>
    <property type="molecule type" value="Genomic_DNA"/>
</dbReference>
<dbReference type="Proteomes" id="UP000315289">
    <property type="component" value="Unassembled WGS sequence"/>
</dbReference>
<protein>
    <submittedName>
        <fullName evidence="1">Uncharacterized protein</fullName>
    </submittedName>
</protein>